<sequence>MTLYKNEIPILEYDDEKMAVIMPTDEEYHAKLPTKCVFAFLGEETIEDFAKEHGAKKVTEFESVTKIYNVYQMTYQGHEVCFMHAPMGSVAAVQIMDWLIALGVREIMSAGSCGCLVDIPENTFIVPFKALRDEGASFHYLPPTRYVEVNRKALKAIERTLIDHGLNYTEVVTWTTDGFFRETRDIVKYRVEEGCSVVEMECSGLASCAEFREVIWGQILFTADSLADIEKHDKRNWGGDSFEYSLKLCLDAVVNIES</sequence>
<evidence type="ECO:0000256" key="3">
    <source>
        <dbReference type="ARBA" id="ARBA00048447"/>
    </source>
</evidence>
<comment type="catalytic activity">
    <reaction evidence="3">
        <text>uridine + phosphate = alpha-D-ribose 1-phosphate + uracil</text>
        <dbReference type="Rhea" id="RHEA:24388"/>
        <dbReference type="ChEBI" id="CHEBI:16704"/>
        <dbReference type="ChEBI" id="CHEBI:17568"/>
        <dbReference type="ChEBI" id="CHEBI:43474"/>
        <dbReference type="ChEBI" id="CHEBI:57720"/>
        <dbReference type="EC" id="2.4.2.3"/>
    </reaction>
</comment>
<accession>A0ABS0LQ40</accession>
<evidence type="ECO:0000256" key="2">
    <source>
        <dbReference type="ARBA" id="ARBA00021980"/>
    </source>
</evidence>
<evidence type="ECO:0000313" key="5">
    <source>
        <dbReference type="EMBL" id="MBG9986278.1"/>
    </source>
</evidence>
<dbReference type="Gene3D" id="3.40.50.1580">
    <property type="entry name" value="Nucleoside phosphorylase domain"/>
    <property type="match status" value="1"/>
</dbReference>
<keyword evidence="6" id="KW-1185">Reference proteome</keyword>
<dbReference type="EC" id="2.4.2.3" evidence="1"/>
<organism evidence="5 6">
    <name type="scientific">Facklamia lactis</name>
    <dbReference type="NCBI Taxonomy" id="2749967"/>
    <lineage>
        <taxon>Bacteria</taxon>
        <taxon>Bacillati</taxon>
        <taxon>Bacillota</taxon>
        <taxon>Bacilli</taxon>
        <taxon>Lactobacillales</taxon>
        <taxon>Aerococcaceae</taxon>
        <taxon>Facklamia</taxon>
    </lineage>
</organism>
<feature type="domain" description="Nucleoside phosphorylase" evidence="4">
    <location>
        <begin position="38"/>
        <end position="232"/>
    </location>
</feature>
<comment type="caution">
    <text evidence="5">The sequence shown here is derived from an EMBL/GenBank/DDBJ whole genome shotgun (WGS) entry which is preliminary data.</text>
</comment>
<dbReference type="RefSeq" id="WP_197115180.1">
    <property type="nucleotide sequence ID" value="NZ_JACBXQ010000002.1"/>
</dbReference>
<dbReference type="PANTHER" id="PTHR43691">
    <property type="entry name" value="URIDINE PHOSPHORYLASE"/>
    <property type="match status" value="1"/>
</dbReference>
<name>A0ABS0LQ40_9LACT</name>
<dbReference type="EMBL" id="JACBXQ010000002">
    <property type="protein sequence ID" value="MBG9986278.1"/>
    <property type="molecule type" value="Genomic_DNA"/>
</dbReference>
<dbReference type="InterPro" id="IPR035994">
    <property type="entry name" value="Nucleoside_phosphorylase_sf"/>
</dbReference>
<gene>
    <name evidence="5" type="ORF">HZY91_05145</name>
</gene>
<evidence type="ECO:0000256" key="1">
    <source>
        <dbReference type="ARBA" id="ARBA00011888"/>
    </source>
</evidence>
<dbReference type="CDD" id="cd09007">
    <property type="entry name" value="NP-I_spr0068"/>
    <property type="match status" value="1"/>
</dbReference>
<evidence type="ECO:0000313" key="6">
    <source>
        <dbReference type="Proteomes" id="UP000721415"/>
    </source>
</evidence>
<reference evidence="5 6" key="1">
    <citation type="submission" date="2020-07" db="EMBL/GenBank/DDBJ databases">
        <title>Facklamia lactis sp. nov., isolated from raw milk.</title>
        <authorList>
            <person name="Doll E.V."/>
            <person name="Huptas C."/>
            <person name="Staib L."/>
            <person name="Wenning M."/>
            <person name="Scherer S."/>
        </authorList>
    </citation>
    <scope>NUCLEOTIDE SEQUENCE [LARGE SCALE GENOMIC DNA]</scope>
    <source>
        <strain evidence="5 6">DSM 111018</strain>
    </source>
</reference>
<dbReference type="InterPro" id="IPR000845">
    <property type="entry name" value="Nucleoside_phosphorylase_d"/>
</dbReference>
<dbReference type="PANTHER" id="PTHR43691:SF11">
    <property type="entry name" value="FI09636P-RELATED"/>
    <property type="match status" value="1"/>
</dbReference>
<dbReference type="SUPFAM" id="SSF53167">
    <property type="entry name" value="Purine and uridine phosphorylases"/>
    <property type="match status" value="1"/>
</dbReference>
<proteinExistence type="predicted"/>
<dbReference type="Pfam" id="PF01048">
    <property type="entry name" value="PNP_UDP_1"/>
    <property type="match status" value="1"/>
</dbReference>
<protein>
    <recommendedName>
        <fullName evidence="2">Uridine phosphorylase</fullName>
        <ecNumber evidence="1">2.4.2.3</ecNumber>
    </recommendedName>
</protein>
<evidence type="ECO:0000259" key="4">
    <source>
        <dbReference type="Pfam" id="PF01048"/>
    </source>
</evidence>
<dbReference type="Proteomes" id="UP000721415">
    <property type="component" value="Unassembled WGS sequence"/>
</dbReference>